<reference evidence="2 3" key="1">
    <citation type="submission" date="2019-08" db="EMBL/GenBank/DDBJ databases">
        <title>Aureimonas fodiniaquatilis sp. nov., isolated from a coal mine wastewater.</title>
        <authorList>
            <person name="Kim W."/>
        </authorList>
    </citation>
    <scope>NUCLEOTIDE SEQUENCE [LARGE SCALE GENOMIC DNA]</scope>
    <source>
        <strain evidence="2 3">CAU 1482</strain>
    </source>
</reference>
<dbReference type="RefSeq" id="WP_149297346.1">
    <property type="nucleotide sequence ID" value="NZ_VTWH01000001.1"/>
</dbReference>
<evidence type="ECO:0000313" key="2">
    <source>
        <dbReference type="EMBL" id="KAA0972025.1"/>
    </source>
</evidence>
<comment type="caution">
    <text evidence="2">The sequence shown here is derived from an EMBL/GenBank/DDBJ whole genome shotgun (WGS) entry which is preliminary data.</text>
</comment>
<gene>
    <name evidence="2" type="ORF">FPY71_02595</name>
</gene>
<dbReference type="Proteomes" id="UP000324738">
    <property type="component" value="Unassembled WGS sequence"/>
</dbReference>
<keyword evidence="3" id="KW-1185">Reference proteome</keyword>
<keyword evidence="1" id="KW-0812">Transmembrane</keyword>
<organism evidence="2 3">
    <name type="scientific">Aureimonas fodinaquatilis</name>
    <dbReference type="NCBI Taxonomy" id="2565783"/>
    <lineage>
        <taxon>Bacteria</taxon>
        <taxon>Pseudomonadati</taxon>
        <taxon>Pseudomonadota</taxon>
        <taxon>Alphaproteobacteria</taxon>
        <taxon>Hyphomicrobiales</taxon>
        <taxon>Aurantimonadaceae</taxon>
        <taxon>Aureimonas</taxon>
    </lineage>
</organism>
<dbReference type="EMBL" id="VTWH01000001">
    <property type="protein sequence ID" value="KAA0972025.1"/>
    <property type="molecule type" value="Genomic_DNA"/>
</dbReference>
<evidence type="ECO:0008006" key="4">
    <source>
        <dbReference type="Google" id="ProtNLM"/>
    </source>
</evidence>
<accession>A0A5B0E1M7</accession>
<proteinExistence type="predicted"/>
<evidence type="ECO:0000313" key="3">
    <source>
        <dbReference type="Proteomes" id="UP000324738"/>
    </source>
</evidence>
<sequence length="95" mass="10187">MIRFLVRLIAFFTLAAATVLAIGDTARSIAASAWRPLSMEQAATLAAPYIPWSMPELGSAAGDMAEWLWSVVALWPASITIAVPALLLFGLTARR</sequence>
<feature type="transmembrane region" description="Helical" evidence="1">
    <location>
        <begin position="67"/>
        <end position="91"/>
    </location>
</feature>
<dbReference type="AlphaFoldDB" id="A0A5B0E1M7"/>
<keyword evidence="1" id="KW-1133">Transmembrane helix</keyword>
<evidence type="ECO:0000256" key="1">
    <source>
        <dbReference type="SAM" id="Phobius"/>
    </source>
</evidence>
<name>A0A5B0E1M7_9HYPH</name>
<dbReference type="OrthoDB" id="9955553at2"/>
<protein>
    <recommendedName>
        <fullName evidence="4">PetM family of cytochrome b6f complex subunit 7</fullName>
    </recommendedName>
</protein>
<keyword evidence="1" id="KW-0472">Membrane</keyword>